<sequence>MDLRKSAVCSAVVLALTSTHALADDNAISDVDETMVVHAQSFDDYKVDSSSSAMRMDMNMLETPQSVTVIPEIILDEQLATTLGEALRNDASISQGTKKWNREVFSLRGFELESGNGYLIDGHPQFAHYMLPIETVEQVEVLKGPSSLLYGQSGPGGLVNMVTKKPTAESRVNLGTDIDDEGSTRYHIDASGALNESGSVRGRTVMVKQDTEERRQYANGENRERDRFLGYGVIEADLSDWGLLSVHYQRTQDKANIDSGAWLDESGNDLLGRDNIWDMPWTFTENDVENMGANLSVYVNEDWTVRAGYNHQQMRRHRRDSSASPTDSTLVDGSYQISPFDRYDDWQYHSYFVDTVGYFNALGMEHQTLIGMSGIHQTYRQKIERTGRGDEITVTPGDPLPGFPDLDYNRFDATKSGDDFYGFYIQDLMTINDYWQVLVGGRFDMYRQDTTDSSGNNIDNDSNSFVPKVGVIYHPAHNGSIYVNYSEGFNPNSVKKEGQNTGQDTFVLDPEESRIYELGTKWELMDNSLLVTGAIFDIEKENVAYSYSDSSNDTIWGTVGAQRHRGAEAAVQGQVSDQLFMMATAMYLDAEYRKHSSGNNNYTGNRPANVPEWSGSAWARYAMTPELAFNLGMFYQGDRYADHANTLTLDAYTRVDVGASYKLKSGDITWDFRANVENLFDEDYFVGSGGSYSNGIIRDVHYGDERKFKFSVNASF</sequence>
<dbReference type="EMBL" id="PYMA01000014">
    <property type="protein sequence ID" value="PSW17639.1"/>
    <property type="molecule type" value="Genomic_DNA"/>
</dbReference>
<dbReference type="NCBIfam" id="TIGR01783">
    <property type="entry name" value="TonB-siderophor"/>
    <property type="match status" value="1"/>
</dbReference>
<feature type="domain" description="TonB-dependent receptor plug" evidence="18">
    <location>
        <begin position="61"/>
        <end position="157"/>
    </location>
</feature>
<evidence type="ECO:0000256" key="3">
    <source>
        <dbReference type="ARBA" id="ARBA00022448"/>
    </source>
</evidence>
<dbReference type="InterPro" id="IPR036942">
    <property type="entry name" value="Beta-barrel_TonB_sf"/>
</dbReference>
<comment type="similarity">
    <text evidence="2 14 15">Belongs to the TonB-dependent receptor family.</text>
</comment>
<reference evidence="19 20" key="1">
    <citation type="submission" date="2018-01" db="EMBL/GenBank/DDBJ databases">
        <title>Whole genome sequencing of Histamine producing bacteria.</title>
        <authorList>
            <person name="Butler K."/>
        </authorList>
    </citation>
    <scope>NUCLEOTIDE SEQUENCE [LARGE SCALE GENOMIC DNA]</scope>
    <source>
        <strain evidence="19 20">DSM 100436</strain>
    </source>
</reference>
<dbReference type="PROSITE" id="PS52016">
    <property type="entry name" value="TONB_DEPENDENT_REC_3"/>
    <property type="match status" value="1"/>
</dbReference>
<dbReference type="RefSeq" id="WP_036826124.1">
    <property type="nucleotide sequence ID" value="NZ_JGVO01000714.1"/>
</dbReference>
<keyword evidence="4 14" id="KW-1134">Transmembrane beta strand</keyword>
<dbReference type="InterPro" id="IPR037066">
    <property type="entry name" value="Plug_dom_sf"/>
</dbReference>
<keyword evidence="6 14" id="KW-0812">Transmembrane</keyword>
<evidence type="ECO:0000256" key="15">
    <source>
        <dbReference type="RuleBase" id="RU003357"/>
    </source>
</evidence>
<dbReference type="PANTHER" id="PTHR32552">
    <property type="entry name" value="FERRICHROME IRON RECEPTOR-RELATED"/>
    <property type="match status" value="1"/>
</dbReference>
<keyword evidence="10 15" id="KW-0798">TonB box</keyword>
<protein>
    <submittedName>
        <fullName evidence="19">TonB-dependent siderophore receptor</fullName>
    </submittedName>
</protein>
<evidence type="ECO:0000256" key="2">
    <source>
        <dbReference type="ARBA" id="ARBA00009810"/>
    </source>
</evidence>
<keyword evidence="11 14" id="KW-0472">Membrane</keyword>
<dbReference type="GO" id="GO:0038023">
    <property type="term" value="F:signaling receptor activity"/>
    <property type="evidence" value="ECO:0007669"/>
    <property type="project" value="InterPro"/>
</dbReference>
<evidence type="ECO:0000313" key="20">
    <source>
        <dbReference type="Proteomes" id="UP000241771"/>
    </source>
</evidence>
<dbReference type="GO" id="GO:0009279">
    <property type="term" value="C:cell outer membrane"/>
    <property type="evidence" value="ECO:0007669"/>
    <property type="project" value="UniProtKB-SubCell"/>
</dbReference>
<keyword evidence="7 16" id="KW-0732">Signal</keyword>
<dbReference type="FunFam" id="2.170.130.10:FF:000001">
    <property type="entry name" value="Catecholate siderophore TonB-dependent receptor"/>
    <property type="match status" value="1"/>
</dbReference>
<dbReference type="InterPro" id="IPR039426">
    <property type="entry name" value="TonB-dep_rcpt-like"/>
</dbReference>
<dbReference type="Proteomes" id="UP000241771">
    <property type="component" value="Unassembled WGS sequence"/>
</dbReference>
<evidence type="ECO:0000256" key="13">
    <source>
        <dbReference type="ARBA" id="ARBA00023237"/>
    </source>
</evidence>
<keyword evidence="20" id="KW-1185">Reference proteome</keyword>
<evidence type="ECO:0000256" key="12">
    <source>
        <dbReference type="ARBA" id="ARBA00023170"/>
    </source>
</evidence>
<feature type="domain" description="TonB-dependent receptor-like beta-barrel" evidence="17">
    <location>
        <begin position="247"/>
        <end position="679"/>
    </location>
</feature>
<evidence type="ECO:0000256" key="8">
    <source>
        <dbReference type="ARBA" id="ARBA00023004"/>
    </source>
</evidence>
<dbReference type="OrthoDB" id="127311at2"/>
<comment type="subcellular location">
    <subcellularLocation>
        <location evidence="1 14">Cell outer membrane</location>
        <topology evidence="1 14">Multi-pass membrane protein</topology>
    </subcellularLocation>
</comment>
<evidence type="ECO:0000256" key="16">
    <source>
        <dbReference type="SAM" id="SignalP"/>
    </source>
</evidence>
<proteinExistence type="inferred from homology"/>
<feature type="signal peptide" evidence="16">
    <location>
        <begin position="1"/>
        <end position="23"/>
    </location>
</feature>
<evidence type="ECO:0000256" key="7">
    <source>
        <dbReference type="ARBA" id="ARBA00022729"/>
    </source>
</evidence>
<keyword evidence="5" id="KW-0410">Iron transport</keyword>
<keyword evidence="12 19" id="KW-0675">Receptor</keyword>
<dbReference type="InterPro" id="IPR012910">
    <property type="entry name" value="Plug_dom"/>
</dbReference>
<dbReference type="AlphaFoldDB" id="A0A2T3NNV0"/>
<keyword evidence="13 14" id="KW-0998">Cell outer membrane</keyword>
<dbReference type="CDD" id="cd01347">
    <property type="entry name" value="ligand_gated_channel"/>
    <property type="match status" value="1"/>
</dbReference>
<evidence type="ECO:0000256" key="11">
    <source>
        <dbReference type="ARBA" id="ARBA00023136"/>
    </source>
</evidence>
<evidence type="ECO:0000256" key="4">
    <source>
        <dbReference type="ARBA" id="ARBA00022452"/>
    </source>
</evidence>
<dbReference type="PANTHER" id="PTHR32552:SF68">
    <property type="entry name" value="FERRICHROME OUTER MEMBRANE TRANSPORTER_PHAGE RECEPTOR"/>
    <property type="match status" value="1"/>
</dbReference>
<evidence type="ECO:0000256" key="10">
    <source>
        <dbReference type="ARBA" id="ARBA00023077"/>
    </source>
</evidence>
<keyword evidence="9" id="KW-0406">Ion transport</keyword>
<evidence type="ECO:0000256" key="6">
    <source>
        <dbReference type="ARBA" id="ARBA00022692"/>
    </source>
</evidence>
<evidence type="ECO:0000313" key="19">
    <source>
        <dbReference type="EMBL" id="PSW17639.1"/>
    </source>
</evidence>
<accession>A0A2T3NNV0</accession>
<dbReference type="Gene3D" id="2.40.170.20">
    <property type="entry name" value="TonB-dependent receptor, beta-barrel domain"/>
    <property type="match status" value="1"/>
</dbReference>
<evidence type="ECO:0000256" key="9">
    <source>
        <dbReference type="ARBA" id="ARBA00023065"/>
    </source>
</evidence>
<keyword evidence="3 14" id="KW-0813">Transport</keyword>
<evidence type="ECO:0000259" key="18">
    <source>
        <dbReference type="Pfam" id="PF07715"/>
    </source>
</evidence>
<dbReference type="Pfam" id="PF00593">
    <property type="entry name" value="TonB_dep_Rec_b-barrel"/>
    <property type="match status" value="1"/>
</dbReference>
<evidence type="ECO:0000256" key="1">
    <source>
        <dbReference type="ARBA" id="ARBA00004571"/>
    </source>
</evidence>
<dbReference type="GO" id="GO:0015344">
    <property type="term" value="F:siderophore uptake transmembrane transporter activity"/>
    <property type="evidence" value="ECO:0007669"/>
    <property type="project" value="TreeGrafter"/>
</dbReference>
<evidence type="ECO:0000256" key="5">
    <source>
        <dbReference type="ARBA" id="ARBA00022496"/>
    </source>
</evidence>
<dbReference type="InterPro" id="IPR010105">
    <property type="entry name" value="TonB_sidphr_rcpt"/>
</dbReference>
<keyword evidence="8" id="KW-0408">Iron</keyword>
<name>A0A2T3NNV0_9GAMM</name>
<comment type="caution">
    <text evidence="19">The sequence shown here is derived from an EMBL/GenBank/DDBJ whole genome shotgun (WGS) entry which is preliminary data.</text>
</comment>
<dbReference type="Gene3D" id="2.170.130.10">
    <property type="entry name" value="TonB-dependent receptor, plug domain"/>
    <property type="match status" value="1"/>
</dbReference>
<dbReference type="SUPFAM" id="SSF56935">
    <property type="entry name" value="Porins"/>
    <property type="match status" value="1"/>
</dbReference>
<dbReference type="InterPro" id="IPR000531">
    <property type="entry name" value="Beta-barrel_TonB"/>
</dbReference>
<gene>
    <name evidence="19" type="ORF">C9I98_19175</name>
</gene>
<evidence type="ECO:0000256" key="14">
    <source>
        <dbReference type="PROSITE-ProRule" id="PRU01360"/>
    </source>
</evidence>
<dbReference type="GO" id="GO:0015891">
    <property type="term" value="P:siderophore transport"/>
    <property type="evidence" value="ECO:0007669"/>
    <property type="project" value="InterPro"/>
</dbReference>
<dbReference type="Pfam" id="PF07715">
    <property type="entry name" value="Plug"/>
    <property type="match status" value="1"/>
</dbReference>
<organism evidence="19 20">
    <name type="scientific">Photobacterium sanctipauli</name>
    <dbReference type="NCBI Taxonomy" id="1342794"/>
    <lineage>
        <taxon>Bacteria</taxon>
        <taxon>Pseudomonadati</taxon>
        <taxon>Pseudomonadota</taxon>
        <taxon>Gammaproteobacteria</taxon>
        <taxon>Vibrionales</taxon>
        <taxon>Vibrionaceae</taxon>
        <taxon>Photobacterium</taxon>
    </lineage>
</organism>
<evidence type="ECO:0000259" key="17">
    <source>
        <dbReference type="Pfam" id="PF00593"/>
    </source>
</evidence>
<feature type="chain" id="PRO_5015556465" evidence="16">
    <location>
        <begin position="24"/>
        <end position="716"/>
    </location>
</feature>